<accession>A0A3P5ZCI8</accession>
<dbReference type="AlphaFoldDB" id="A0A3P5ZCI8"/>
<evidence type="ECO:0000313" key="2">
    <source>
        <dbReference type="EMBL" id="CAG7878460.1"/>
    </source>
</evidence>
<gene>
    <name evidence="3" type="ORF">BRAA05T23098Z</name>
    <name evidence="2" type="ORF">BRAPAZ1V2_A05P49810.2</name>
</gene>
<reference evidence="3" key="1">
    <citation type="submission" date="2018-11" db="EMBL/GenBank/DDBJ databases">
        <authorList>
            <consortium name="Genoscope - CEA"/>
            <person name="William W."/>
        </authorList>
    </citation>
    <scope>NUCLEOTIDE SEQUENCE</scope>
</reference>
<dbReference type="Gramene" id="A05p49810.2_BraZ1">
    <property type="protein sequence ID" value="A05p49810.2_BraZ1.CDS"/>
    <property type="gene ID" value="A05g49810.2_BraZ1"/>
</dbReference>
<dbReference type="Proteomes" id="UP000694005">
    <property type="component" value="Chromosome A05"/>
</dbReference>
<protein>
    <submittedName>
        <fullName evidence="2">Uncharacterized protein</fullName>
    </submittedName>
</protein>
<feature type="chain" id="PRO_5039801756" evidence="1">
    <location>
        <begin position="25"/>
        <end position="81"/>
    </location>
</feature>
<organism evidence="3">
    <name type="scientific">Brassica campestris</name>
    <name type="common">Field mustard</name>
    <dbReference type="NCBI Taxonomy" id="3711"/>
    <lineage>
        <taxon>Eukaryota</taxon>
        <taxon>Viridiplantae</taxon>
        <taxon>Streptophyta</taxon>
        <taxon>Embryophyta</taxon>
        <taxon>Tracheophyta</taxon>
        <taxon>Spermatophyta</taxon>
        <taxon>Magnoliopsida</taxon>
        <taxon>eudicotyledons</taxon>
        <taxon>Gunneridae</taxon>
        <taxon>Pentapetalae</taxon>
        <taxon>rosids</taxon>
        <taxon>malvids</taxon>
        <taxon>Brassicales</taxon>
        <taxon>Brassicaceae</taxon>
        <taxon>Brassiceae</taxon>
        <taxon>Brassica</taxon>
    </lineage>
</organism>
<dbReference type="EMBL" id="LR031570">
    <property type="protein sequence ID" value="VDC73384.1"/>
    <property type="molecule type" value="Genomic_DNA"/>
</dbReference>
<name>A0A3P5ZCI8_BRACM</name>
<keyword evidence="1" id="KW-0732">Signal</keyword>
<feature type="signal peptide" evidence="1">
    <location>
        <begin position="1"/>
        <end position="24"/>
    </location>
</feature>
<evidence type="ECO:0000313" key="3">
    <source>
        <dbReference type="EMBL" id="VDC73384.1"/>
    </source>
</evidence>
<dbReference type="EMBL" id="LS974621">
    <property type="protein sequence ID" value="CAG7878460.1"/>
    <property type="molecule type" value="Genomic_DNA"/>
</dbReference>
<evidence type="ECO:0000256" key="1">
    <source>
        <dbReference type="SAM" id="SignalP"/>
    </source>
</evidence>
<proteinExistence type="predicted"/>
<sequence length="81" mass="8997">MEKISMKFALVIFLVAASVVSIEATRLLTEEALETVFLGESLPHGEEKNHFGSLLHCQKGWHVGCYTVPPADYVTCTCFHD</sequence>